<dbReference type="AlphaFoldDB" id="A0A561PWJ6"/>
<evidence type="ECO:0000256" key="1">
    <source>
        <dbReference type="SAM" id="Coils"/>
    </source>
</evidence>
<dbReference type="RefSeq" id="WP_145666108.1">
    <property type="nucleotide sequence ID" value="NZ_VIWO01000002.1"/>
</dbReference>
<sequence>MTFENLKLYEIFRLDLHLPDNRAMEAMVAMDDFFSLKITEATKDMATKTELQSTKNELKTEIEAVKHEVQAVKHEVQIINTKLEHMNHNMNTNMATKRELAEVEARVTKSIYMVGLGQLLVVIISVLTILKYAGVIK</sequence>
<organism evidence="3 4">
    <name type="scientific">Chitinophaga polysaccharea</name>
    <dbReference type="NCBI Taxonomy" id="1293035"/>
    <lineage>
        <taxon>Bacteria</taxon>
        <taxon>Pseudomonadati</taxon>
        <taxon>Bacteroidota</taxon>
        <taxon>Chitinophagia</taxon>
        <taxon>Chitinophagales</taxon>
        <taxon>Chitinophagaceae</taxon>
        <taxon>Chitinophaga</taxon>
    </lineage>
</organism>
<keyword evidence="2" id="KW-0472">Membrane</keyword>
<name>A0A561PWJ6_9BACT</name>
<accession>A0A561PWJ6</accession>
<keyword evidence="1" id="KW-0175">Coiled coil</keyword>
<evidence type="ECO:0000256" key="2">
    <source>
        <dbReference type="SAM" id="Phobius"/>
    </source>
</evidence>
<evidence type="ECO:0000313" key="3">
    <source>
        <dbReference type="EMBL" id="TWF42480.1"/>
    </source>
</evidence>
<proteinExistence type="predicted"/>
<dbReference type="OrthoDB" id="680524at2"/>
<keyword evidence="2" id="KW-0812">Transmembrane</keyword>
<dbReference type="Gene3D" id="1.20.58.130">
    <property type="match status" value="1"/>
</dbReference>
<feature type="coiled-coil region" evidence="1">
    <location>
        <begin position="48"/>
        <end position="75"/>
    </location>
</feature>
<evidence type="ECO:0000313" key="4">
    <source>
        <dbReference type="Proteomes" id="UP000320811"/>
    </source>
</evidence>
<feature type="transmembrane region" description="Helical" evidence="2">
    <location>
        <begin position="110"/>
        <end position="130"/>
    </location>
</feature>
<dbReference type="EMBL" id="VIWO01000002">
    <property type="protein sequence ID" value="TWF42480.1"/>
    <property type="molecule type" value="Genomic_DNA"/>
</dbReference>
<protein>
    <submittedName>
        <fullName evidence="3">Uncharacterized protein</fullName>
    </submittedName>
</protein>
<keyword evidence="2" id="KW-1133">Transmembrane helix</keyword>
<comment type="caution">
    <text evidence="3">The sequence shown here is derived from an EMBL/GenBank/DDBJ whole genome shotgun (WGS) entry which is preliminary data.</text>
</comment>
<dbReference type="Proteomes" id="UP000320811">
    <property type="component" value="Unassembled WGS sequence"/>
</dbReference>
<keyword evidence="4" id="KW-1185">Reference proteome</keyword>
<reference evidence="3 4" key="1">
    <citation type="submission" date="2019-06" db="EMBL/GenBank/DDBJ databases">
        <title>Sorghum-associated microbial communities from plants grown in Nebraska, USA.</title>
        <authorList>
            <person name="Schachtman D."/>
        </authorList>
    </citation>
    <scope>NUCLEOTIDE SEQUENCE [LARGE SCALE GENOMIC DNA]</scope>
    <source>
        <strain evidence="3 4">1209</strain>
    </source>
</reference>
<gene>
    <name evidence="3" type="ORF">FHW36_102236</name>
</gene>